<keyword evidence="1" id="KW-0963">Cytoplasm</keyword>
<name>A0A6G0XVT6_9STRA</name>
<evidence type="ECO:0000256" key="2">
    <source>
        <dbReference type="ARBA" id="ARBA00022679"/>
    </source>
</evidence>
<comment type="caution">
    <text evidence="4">The sequence shown here is derived from an EMBL/GenBank/DDBJ whole genome shotgun (WGS) entry which is preliminary data.</text>
</comment>
<keyword evidence="3" id="KW-0012">Acyltransferase</keyword>
<dbReference type="Pfam" id="PF03588">
    <property type="entry name" value="Leu_Phe_trans"/>
    <property type="match status" value="1"/>
</dbReference>
<dbReference type="Proteomes" id="UP000481153">
    <property type="component" value="Unassembled WGS sequence"/>
</dbReference>
<dbReference type="AlphaFoldDB" id="A0A6G0XVT6"/>
<protein>
    <recommendedName>
        <fullName evidence="6">Leucyl/phenylalanyl-tRNA--protein transferase</fullName>
    </recommendedName>
</protein>
<sequence length="246" mass="27904">MASEQLDEEFVPPHLRRLMWHSHRDFWVSQCVDPVFVAAVMHAGFLPIATLHRQQFYLLPKMHEERCVMDPTRLHIPKQIRKKAKGYRLTINQAFDRVVQGCHNQHGVSWLFPPIVTAFRALVPGVTVQNTTIKVYSIELWKGDELAAGELGYCNGAMFTSLTGFVSPGASGAGTMQLYALGALLHVCQFQLWDLGMAMAYKTALGAYPMARIDFVQRVHTLRNIPVTLIEDERQAKDIIEQHLHL</sequence>
<dbReference type="GO" id="GO:0008914">
    <property type="term" value="F:leucyl-tRNA--protein transferase activity"/>
    <property type="evidence" value="ECO:0007669"/>
    <property type="project" value="InterPro"/>
</dbReference>
<gene>
    <name evidence="4" type="ORF">Ae201684_001100</name>
</gene>
<dbReference type="GO" id="GO:0030163">
    <property type="term" value="P:protein catabolic process"/>
    <property type="evidence" value="ECO:0007669"/>
    <property type="project" value="InterPro"/>
</dbReference>
<proteinExistence type="predicted"/>
<dbReference type="SUPFAM" id="SSF55729">
    <property type="entry name" value="Acyl-CoA N-acyltransferases (Nat)"/>
    <property type="match status" value="1"/>
</dbReference>
<evidence type="ECO:0000313" key="4">
    <source>
        <dbReference type="EMBL" id="KAF0744636.1"/>
    </source>
</evidence>
<dbReference type="InterPro" id="IPR042203">
    <property type="entry name" value="Leu/Phe-tRNA_Trfase_C"/>
</dbReference>
<reference evidence="4 5" key="1">
    <citation type="submission" date="2019-07" db="EMBL/GenBank/DDBJ databases">
        <title>Genomics analysis of Aphanomyces spp. identifies a new class of oomycete effector associated with host adaptation.</title>
        <authorList>
            <person name="Gaulin E."/>
        </authorList>
    </citation>
    <scope>NUCLEOTIDE SEQUENCE [LARGE SCALE GENOMIC DNA]</scope>
    <source>
        <strain evidence="4 5">ATCC 201684</strain>
    </source>
</reference>
<evidence type="ECO:0000256" key="1">
    <source>
        <dbReference type="ARBA" id="ARBA00022490"/>
    </source>
</evidence>
<evidence type="ECO:0008006" key="6">
    <source>
        <dbReference type="Google" id="ProtNLM"/>
    </source>
</evidence>
<dbReference type="GO" id="GO:0005737">
    <property type="term" value="C:cytoplasm"/>
    <property type="evidence" value="ECO:0007669"/>
    <property type="project" value="TreeGrafter"/>
</dbReference>
<evidence type="ECO:0000256" key="3">
    <source>
        <dbReference type="ARBA" id="ARBA00023315"/>
    </source>
</evidence>
<dbReference type="VEuPathDB" id="FungiDB:AeMF1_001610"/>
<accession>A0A6G0XVT6</accession>
<dbReference type="PANTHER" id="PTHR30098">
    <property type="entry name" value="LEUCYL/PHENYLALANYL-TRNA--PROTEIN TRANSFERASE"/>
    <property type="match status" value="1"/>
</dbReference>
<evidence type="ECO:0000313" key="5">
    <source>
        <dbReference type="Proteomes" id="UP000481153"/>
    </source>
</evidence>
<dbReference type="Gene3D" id="3.40.630.70">
    <property type="entry name" value="Leucyl/phenylalanyl-tRNA-protein transferase, C-terminal domain"/>
    <property type="match status" value="1"/>
</dbReference>
<dbReference type="EMBL" id="VJMJ01000009">
    <property type="protein sequence ID" value="KAF0744636.1"/>
    <property type="molecule type" value="Genomic_DNA"/>
</dbReference>
<dbReference type="PANTHER" id="PTHR30098:SF2">
    <property type="entry name" value="LEUCYL_PHENYLALANYL-TRNA--PROTEIN TRANSFERASE"/>
    <property type="match status" value="1"/>
</dbReference>
<keyword evidence="2" id="KW-0808">Transferase</keyword>
<organism evidence="4 5">
    <name type="scientific">Aphanomyces euteiches</name>
    <dbReference type="NCBI Taxonomy" id="100861"/>
    <lineage>
        <taxon>Eukaryota</taxon>
        <taxon>Sar</taxon>
        <taxon>Stramenopiles</taxon>
        <taxon>Oomycota</taxon>
        <taxon>Saprolegniomycetes</taxon>
        <taxon>Saprolegniales</taxon>
        <taxon>Verrucalvaceae</taxon>
        <taxon>Aphanomyces</taxon>
    </lineage>
</organism>
<keyword evidence="5" id="KW-1185">Reference proteome</keyword>
<dbReference type="InterPro" id="IPR016181">
    <property type="entry name" value="Acyl_CoA_acyltransferase"/>
</dbReference>
<dbReference type="InterPro" id="IPR004616">
    <property type="entry name" value="Leu/Phe-tRNA_Trfase"/>
</dbReference>